<dbReference type="STRING" id="670386.D3BKF2"/>
<dbReference type="AlphaFoldDB" id="D3BKF2"/>
<dbReference type="GO" id="GO:0005740">
    <property type="term" value="C:mitochondrial envelope"/>
    <property type="evidence" value="ECO:0007669"/>
    <property type="project" value="TreeGrafter"/>
</dbReference>
<protein>
    <recommendedName>
        <fullName evidence="3">Tetratricopeptide repeat protein</fullName>
    </recommendedName>
</protein>
<evidence type="ECO:0008006" key="3">
    <source>
        <dbReference type="Google" id="ProtNLM"/>
    </source>
</evidence>
<dbReference type="SUPFAM" id="SSF48452">
    <property type="entry name" value="TPR-like"/>
    <property type="match status" value="1"/>
</dbReference>
<dbReference type="OMA" id="PETYQEV"/>
<dbReference type="InterPro" id="IPR011990">
    <property type="entry name" value="TPR-like_helical_dom_sf"/>
</dbReference>
<dbReference type="InParanoid" id="D3BKF2"/>
<organism evidence="1 2">
    <name type="scientific">Heterostelium pallidum (strain ATCC 26659 / Pp 5 / PN500)</name>
    <name type="common">Cellular slime mold</name>
    <name type="synonym">Polysphondylium pallidum</name>
    <dbReference type="NCBI Taxonomy" id="670386"/>
    <lineage>
        <taxon>Eukaryota</taxon>
        <taxon>Amoebozoa</taxon>
        <taxon>Evosea</taxon>
        <taxon>Eumycetozoa</taxon>
        <taxon>Dictyostelia</taxon>
        <taxon>Acytosteliales</taxon>
        <taxon>Acytosteliaceae</taxon>
        <taxon>Heterostelium</taxon>
    </lineage>
</organism>
<dbReference type="PANTHER" id="PTHR46512">
    <property type="entry name" value="PEPTIDYLPROLYL ISOMERASE"/>
    <property type="match status" value="1"/>
</dbReference>
<name>D3BKF2_HETP5</name>
<evidence type="ECO:0000313" key="1">
    <source>
        <dbReference type="EMBL" id="EFA78382.1"/>
    </source>
</evidence>
<dbReference type="GO" id="GO:0044183">
    <property type="term" value="F:protein folding chaperone"/>
    <property type="evidence" value="ECO:0007669"/>
    <property type="project" value="TreeGrafter"/>
</dbReference>
<proteinExistence type="predicted"/>
<comment type="caution">
    <text evidence="1">The sequence shown here is derived from an EMBL/GenBank/DDBJ whole genome shotgun (WGS) entry which is preliminary data.</text>
</comment>
<evidence type="ECO:0000313" key="2">
    <source>
        <dbReference type="Proteomes" id="UP000001396"/>
    </source>
</evidence>
<dbReference type="GO" id="GO:0012505">
    <property type="term" value="C:endomembrane system"/>
    <property type="evidence" value="ECO:0007669"/>
    <property type="project" value="TreeGrafter"/>
</dbReference>
<accession>D3BKF2</accession>
<dbReference type="GO" id="GO:0016020">
    <property type="term" value="C:membrane"/>
    <property type="evidence" value="ECO:0007669"/>
    <property type="project" value="TreeGrafter"/>
</dbReference>
<dbReference type="RefSeq" id="XP_020430507.1">
    <property type="nucleotide sequence ID" value="XM_020579832.1"/>
</dbReference>
<keyword evidence="2" id="KW-1185">Reference proteome</keyword>
<dbReference type="PANTHER" id="PTHR46512:SF1">
    <property type="entry name" value="PEPTIDYLPROLYL ISOMERASE"/>
    <property type="match status" value="1"/>
</dbReference>
<dbReference type="GeneID" id="31364509"/>
<dbReference type="GO" id="GO:0005829">
    <property type="term" value="C:cytosol"/>
    <property type="evidence" value="ECO:0007669"/>
    <property type="project" value="TreeGrafter"/>
</dbReference>
<dbReference type="InterPro" id="IPR019734">
    <property type="entry name" value="TPR_rpt"/>
</dbReference>
<dbReference type="SMART" id="SM00028">
    <property type="entry name" value="TPR"/>
    <property type="match status" value="3"/>
</dbReference>
<gene>
    <name evidence="1" type="ORF">PPL_09033</name>
</gene>
<sequence>MDNWKQFISSVESISLDESKVKLNDVIKQLDIPETYQEVISSAAFLLLEAYKNNKSAPREEAIKTLTEIEKSSPPELRVEVGYSIGLILFGYSQLFTDQVQIGLLLNASEFFQKTVSINPQHMGTLTALKETYLILSNITSDNQKMFYSTKSREFNKYIEAVTKGEDFKVAPSTYIKIETAKTLKEKATEFFKVGNIKDALVNYHYAKNYITGLMDLNTEKEKEIKAMRIILLNNIAVCLMKQNKFENAIRSLDEVLVEEPKNVKALFRRGKSHSALKNFTQAENDLQAANAITPGDKEIVAEIALLKQRAKSQNQREGKAFAKVFDD</sequence>
<reference evidence="1 2" key="1">
    <citation type="journal article" date="2011" name="Genome Res.">
        <title>Phylogeny-wide analysis of social amoeba genomes highlights ancient origins for complex intercellular communication.</title>
        <authorList>
            <person name="Heidel A.J."/>
            <person name="Lawal H.M."/>
            <person name="Felder M."/>
            <person name="Schilde C."/>
            <person name="Helps N.R."/>
            <person name="Tunggal B."/>
            <person name="Rivero F."/>
            <person name="John U."/>
            <person name="Schleicher M."/>
            <person name="Eichinger L."/>
            <person name="Platzer M."/>
            <person name="Noegel A.A."/>
            <person name="Schaap P."/>
            <person name="Gloeckner G."/>
        </authorList>
    </citation>
    <scope>NUCLEOTIDE SEQUENCE [LARGE SCALE GENOMIC DNA]</scope>
    <source>
        <strain evidence="2">ATCC 26659 / Pp 5 / PN500</strain>
    </source>
</reference>
<dbReference type="InterPro" id="IPR050754">
    <property type="entry name" value="FKBP4/5/8-like"/>
</dbReference>
<dbReference type="Gene3D" id="1.25.40.10">
    <property type="entry name" value="Tetratricopeptide repeat domain"/>
    <property type="match status" value="1"/>
</dbReference>
<dbReference type="EMBL" id="ADBJ01000038">
    <property type="protein sequence ID" value="EFA78382.1"/>
    <property type="molecule type" value="Genomic_DNA"/>
</dbReference>
<dbReference type="Proteomes" id="UP000001396">
    <property type="component" value="Unassembled WGS sequence"/>
</dbReference>